<dbReference type="Gene3D" id="2.40.420.20">
    <property type="match status" value="1"/>
</dbReference>
<dbReference type="Gene3D" id="2.40.30.170">
    <property type="match status" value="1"/>
</dbReference>
<dbReference type="Pfam" id="PF25967">
    <property type="entry name" value="RND-MFP_C"/>
    <property type="match status" value="1"/>
</dbReference>
<dbReference type="InterPro" id="IPR006143">
    <property type="entry name" value="RND_pump_MFP"/>
</dbReference>
<dbReference type="InterPro" id="IPR058624">
    <property type="entry name" value="MdtA-like_HH"/>
</dbReference>
<comment type="subcellular location">
    <subcellularLocation>
        <location evidence="1">Cell envelope</location>
    </subcellularLocation>
</comment>
<feature type="domain" description="Multidrug resistance protein MdtA-like alpha-helical hairpin" evidence="6">
    <location>
        <begin position="99"/>
        <end position="165"/>
    </location>
</feature>
<evidence type="ECO:0000256" key="4">
    <source>
        <dbReference type="SAM" id="MobiDB-lite"/>
    </source>
</evidence>
<keyword evidence="3" id="KW-0813">Transport</keyword>
<reference evidence="10 11" key="1">
    <citation type="submission" date="2016-10" db="EMBL/GenBank/DDBJ databases">
        <authorList>
            <person name="de Groot N.N."/>
        </authorList>
    </citation>
    <scope>NUCLEOTIDE SEQUENCE [LARGE SCALE GENOMIC DNA]</scope>
    <source>
        <strain evidence="10 11">Vu-144</strain>
    </source>
</reference>
<keyword evidence="5" id="KW-0812">Transmembrane</keyword>
<dbReference type="PANTHER" id="PTHR30469:SF33">
    <property type="entry name" value="SLR1207 PROTEIN"/>
    <property type="match status" value="1"/>
</dbReference>
<proteinExistence type="inferred from homology"/>
<dbReference type="AlphaFoldDB" id="A0A1H4APW5"/>
<dbReference type="RefSeq" id="WP_091399304.1">
    <property type="nucleotide sequence ID" value="NZ_FNQY01000016.1"/>
</dbReference>
<feature type="compositionally biased region" description="Polar residues" evidence="4">
    <location>
        <begin position="370"/>
        <end position="382"/>
    </location>
</feature>
<evidence type="ECO:0000256" key="2">
    <source>
        <dbReference type="ARBA" id="ARBA00009477"/>
    </source>
</evidence>
<name>A0A1H4APW5_9BACT</name>
<accession>A0A1H4APW5</accession>
<dbReference type="Pfam" id="PF25876">
    <property type="entry name" value="HH_MFP_RND"/>
    <property type="match status" value="1"/>
</dbReference>
<evidence type="ECO:0000256" key="3">
    <source>
        <dbReference type="ARBA" id="ARBA00022448"/>
    </source>
</evidence>
<dbReference type="SUPFAM" id="SSF111369">
    <property type="entry name" value="HlyD-like secretion proteins"/>
    <property type="match status" value="1"/>
</dbReference>
<evidence type="ECO:0000256" key="1">
    <source>
        <dbReference type="ARBA" id="ARBA00004196"/>
    </source>
</evidence>
<evidence type="ECO:0000259" key="8">
    <source>
        <dbReference type="Pfam" id="PF25967"/>
    </source>
</evidence>
<dbReference type="NCBIfam" id="TIGR01730">
    <property type="entry name" value="RND_mfp"/>
    <property type="match status" value="1"/>
</dbReference>
<keyword evidence="11" id="KW-1185">Reference proteome</keyword>
<protein>
    <submittedName>
        <fullName evidence="10">HlyD family secretion protein</fullName>
    </submittedName>
</protein>
<dbReference type="GO" id="GO:0015562">
    <property type="term" value="F:efflux transmembrane transporter activity"/>
    <property type="evidence" value="ECO:0007669"/>
    <property type="project" value="InterPro"/>
</dbReference>
<feature type="domain" description="Multidrug resistance protein MdtA-like barrel-sandwich hybrid" evidence="7">
    <location>
        <begin position="58"/>
        <end position="196"/>
    </location>
</feature>
<dbReference type="STRING" id="551991.SAMN05192529_1165"/>
<evidence type="ECO:0000313" key="11">
    <source>
        <dbReference type="Proteomes" id="UP000199041"/>
    </source>
</evidence>
<dbReference type="InterPro" id="IPR058636">
    <property type="entry name" value="Beta-barrel_YknX"/>
</dbReference>
<comment type="similarity">
    <text evidence="2">Belongs to the membrane fusion protein (MFP) (TC 8.A.1) family.</text>
</comment>
<feature type="domain" description="Multidrug resistance protein MdtA-like C-terminal permuted SH3" evidence="8">
    <location>
        <begin position="325"/>
        <end position="370"/>
    </location>
</feature>
<dbReference type="Pfam" id="PF25990">
    <property type="entry name" value="Beta-barrel_YknX"/>
    <property type="match status" value="1"/>
</dbReference>
<keyword evidence="5" id="KW-1133">Transmembrane helix</keyword>
<evidence type="ECO:0000259" key="6">
    <source>
        <dbReference type="Pfam" id="PF25876"/>
    </source>
</evidence>
<dbReference type="Pfam" id="PF25917">
    <property type="entry name" value="BSH_RND"/>
    <property type="match status" value="1"/>
</dbReference>
<gene>
    <name evidence="10" type="ORF">SAMN05192529_1165</name>
</gene>
<feature type="region of interest" description="Disordered" evidence="4">
    <location>
        <begin position="370"/>
        <end position="398"/>
    </location>
</feature>
<evidence type="ECO:0000313" key="10">
    <source>
        <dbReference type="EMBL" id="SEA37936.1"/>
    </source>
</evidence>
<feature type="domain" description="YknX-like beta-barrel" evidence="9">
    <location>
        <begin position="207"/>
        <end position="281"/>
    </location>
</feature>
<evidence type="ECO:0000259" key="7">
    <source>
        <dbReference type="Pfam" id="PF25917"/>
    </source>
</evidence>
<evidence type="ECO:0000256" key="5">
    <source>
        <dbReference type="SAM" id="Phobius"/>
    </source>
</evidence>
<dbReference type="InterPro" id="IPR058627">
    <property type="entry name" value="MdtA-like_C"/>
</dbReference>
<feature type="transmembrane region" description="Helical" evidence="5">
    <location>
        <begin position="7"/>
        <end position="24"/>
    </location>
</feature>
<dbReference type="Gene3D" id="1.10.287.470">
    <property type="entry name" value="Helix hairpin bin"/>
    <property type="match status" value="1"/>
</dbReference>
<organism evidence="10 11">
    <name type="scientific">Arachidicoccus rhizosphaerae</name>
    <dbReference type="NCBI Taxonomy" id="551991"/>
    <lineage>
        <taxon>Bacteria</taxon>
        <taxon>Pseudomonadati</taxon>
        <taxon>Bacteroidota</taxon>
        <taxon>Chitinophagia</taxon>
        <taxon>Chitinophagales</taxon>
        <taxon>Chitinophagaceae</taxon>
        <taxon>Arachidicoccus</taxon>
    </lineage>
</organism>
<evidence type="ECO:0000259" key="9">
    <source>
        <dbReference type="Pfam" id="PF25990"/>
    </source>
</evidence>
<dbReference type="Gene3D" id="2.40.50.100">
    <property type="match status" value="1"/>
</dbReference>
<dbReference type="Proteomes" id="UP000199041">
    <property type="component" value="Unassembled WGS sequence"/>
</dbReference>
<dbReference type="PANTHER" id="PTHR30469">
    <property type="entry name" value="MULTIDRUG RESISTANCE PROTEIN MDTA"/>
    <property type="match status" value="1"/>
</dbReference>
<dbReference type="InterPro" id="IPR058625">
    <property type="entry name" value="MdtA-like_BSH"/>
</dbReference>
<sequence>MKKKPIIITLAVIILAFLVWFFFLKPSPVVTTFTSEKPTTGHIAETVTATGTIQPVDTVAVGTQVSGTVQAIYADYNSVVKKGQLLCVLDQSLFIASVDQAKGNLAAAQSNLTYQTSNLSRQKQLFEVGAISKADYDNAVYAYNSAKASVNSQQASLATAEKNLSLSKIYSPIDGTVLSRNVSEGQTVAASFSTPTLFTIAKDLKKMQVQASVDEADVGNIKDKERVTFTVDAFLGETFEGSVQEIRLSPTTSSNVVTYTTIINAPNDSLQLKPGMTASIIIYTKEAETALLIPAKAATYTPATPAKDALYTLKYAADTSALKDNERFVWVRKNAELEQRRITIGLDDNTQLQVLSGLSADDQVVTAEAQTSLKQASAQADGSSPFMPHPPRRNNKKK</sequence>
<keyword evidence="5" id="KW-0472">Membrane</keyword>
<dbReference type="GO" id="GO:1990281">
    <property type="term" value="C:efflux pump complex"/>
    <property type="evidence" value="ECO:0007669"/>
    <property type="project" value="TreeGrafter"/>
</dbReference>
<dbReference type="EMBL" id="FNQY01000016">
    <property type="protein sequence ID" value="SEA37936.1"/>
    <property type="molecule type" value="Genomic_DNA"/>
</dbReference>
<dbReference type="OrthoDB" id="9809068at2"/>